<feature type="transmembrane region" description="Helical" evidence="7">
    <location>
        <begin position="152"/>
        <end position="170"/>
    </location>
</feature>
<dbReference type="InterPro" id="IPR020846">
    <property type="entry name" value="MFS_dom"/>
</dbReference>
<evidence type="ECO:0000313" key="10">
    <source>
        <dbReference type="Proteomes" id="UP001610563"/>
    </source>
</evidence>
<dbReference type="InterPro" id="IPR036259">
    <property type="entry name" value="MFS_trans_sf"/>
</dbReference>
<evidence type="ECO:0000313" key="9">
    <source>
        <dbReference type="EMBL" id="KAL2784572.1"/>
    </source>
</evidence>
<feature type="transmembrane region" description="Helical" evidence="7">
    <location>
        <begin position="333"/>
        <end position="355"/>
    </location>
</feature>
<keyword evidence="3 7" id="KW-0812">Transmembrane</keyword>
<sequence length="508" mass="57141">MARRNTEMIGGPIDKTAKSTVNIASSDDGIDQADQGDRAALDKIDAKEERAFLWRLDLGLLTIGFLGYVFKYLDQINISNAYVSGMQEDLKLYGNELNYFTTYFNIGYMVMLFPSCILVSYIGPSIWLPACEVLWGVFTCCLSTVTSPRQVYGLRFLIGFFEGVCWPGYFTIISQWYLPHELALRMSIYNIAQPVGAMMSGAMQGALATNMDGTLGRAGWRRAFIINGICTIFVALLAFFILPGYPEKPNPLTKFYLKPRHINKGLQFYRRVGRKAQTGITPRSFIQTWKIWFFWVIVVAWPIGGNTVPTNYFNLWLKSLKNPDGTAKYSVGMLNYLPIIGQAIQLVGEIVFSGLSDRIGRFPLLVVHSVINIASLIILIIQPANEKTHMAGYYLNYLGAVSMMLLCSWGSTHLQDRPEARTIMFASGAMLAYALNAFLPIAAFPASEAPHWRIGARVYLGFALLALVLFVVLWVGFRREDKGKEKKGKAEEEEEEEEEARRVEGYPR</sequence>
<feature type="transmembrane region" description="Helical" evidence="7">
    <location>
        <begin position="100"/>
        <end position="119"/>
    </location>
</feature>
<evidence type="ECO:0000256" key="6">
    <source>
        <dbReference type="SAM" id="MobiDB-lite"/>
    </source>
</evidence>
<evidence type="ECO:0000259" key="8">
    <source>
        <dbReference type="PROSITE" id="PS50850"/>
    </source>
</evidence>
<evidence type="ECO:0000256" key="5">
    <source>
        <dbReference type="ARBA" id="ARBA00023136"/>
    </source>
</evidence>
<gene>
    <name evidence="9" type="ORF">BJX66DRAFT_343930</name>
</gene>
<feature type="compositionally biased region" description="Basic and acidic residues" evidence="6">
    <location>
        <begin position="499"/>
        <end position="508"/>
    </location>
</feature>
<feature type="compositionally biased region" description="Basic and acidic residues" evidence="6">
    <location>
        <begin position="481"/>
        <end position="490"/>
    </location>
</feature>
<evidence type="ECO:0000256" key="2">
    <source>
        <dbReference type="ARBA" id="ARBA00022448"/>
    </source>
</evidence>
<feature type="transmembrane region" description="Helical" evidence="7">
    <location>
        <begin position="458"/>
        <end position="477"/>
    </location>
</feature>
<feature type="domain" description="Major facilitator superfamily (MFS) profile" evidence="8">
    <location>
        <begin position="60"/>
        <end position="508"/>
    </location>
</feature>
<evidence type="ECO:0000256" key="4">
    <source>
        <dbReference type="ARBA" id="ARBA00022989"/>
    </source>
</evidence>
<reference evidence="9 10" key="1">
    <citation type="submission" date="2024-07" db="EMBL/GenBank/DDBJ databases">
        <title>Section-level genome sequencing and comparative genomics of Aspergillus sections Usti and Cavernicolus.</title>
        <authorList>
            <consortium name="Lawrence Berkeley National Laboratory"/>
            <person name="Nybo J.L."/>
            <person name="Vesth T.C."/>
            <person name="Theobald S."/>
            <person name="Frisvad J.C."/>
            <person name="Larsen T.O."/>
            <person name="Kjaerboelling I."/>
            <person name="Rothschild-Mancinelli K."/>
            <person name="Lyhne E.K."/>
            <person name="Kogle M.E."/>
            <person name="Barry K."/>
            <person name="Clum A."/>
            <person name="Na H."/>
            <person name="Ledsgaard L."/>
            <person name="Lin J."/>
            <person name="Lipzen A."/>
            <person name="Kuo A."/>
            <person name="Riley R."/>
            <person name="Mondo S."/>
            <person name="Labutti K."/>
            <person name="Haridas S."/>
            <person name="Pangalinan J."/>
            <person name="Salamov A.A."/>
            <person name="Simmons B.A."/>
            <person name="Magnuson J.K."/>
            <person name="Chen J."/>
            <person name="Drula E."/>
            <person name="Henrissat B."/>
            <person name="Wiebenga A."/>
            <person name="Lubbers R.J."/>
            <person name="Gomes A.C."/>
            <person name="Makela M.R."/>
            <person name="Stajich J."/>
            <person name="Grigoriev I.V."/>
            <person name="Mortensen U.H."/>
            <person name="De Vries R.P."/>
            <person name="Baker S.E."/>
            <person name="Andersen M.R."/>
        </authorList>
    </citation>
    <scope>NUCLEOTIDE SEQUENCE [LARGE SCALE GENOMIC DNA]</scope>
    <source>
        <strain evidence="9 10">CBS 209.92</strain>
    </source>
</reference>
<keyword evidence="2" id="KW-0813">Transport</keyword>
<dbReference type="Gene3D" id="1.20.1250.20">
    <property type="entry name" value="MFS general substrate transporter like domains"/>
    <property type="match status" value="2"/>
</dbReference>
<feature type="transmembrane region" description="Helical" evidence="7">
    <location>
        <begin position="393"/>
        <end position="411"/>
    </location>
</feature>
<protein>
    <submittedName>
        <fullName evidence="9">Major facilitator superfamily domain-containing protein</fullName>
    </submittedName>
</protein>
<comment type="caution">
    <text evidence="9">The sequence shown here is derived from an EMBL/GenBank/DDBJ whole genome shotgun (WGS) entry which is preliminary data.</text>
</comment>
<accession>A0ABR4FNE6</accession>
<evidence type="ECO:0000256" key="1">
    <source>
        <dbReference type="ARBA" id="ARBA00004141"/>
    </source>
</evidence>
<feature type="transmembrane region" description="Helical" evidence="7">
    <location>
        <begin position="223"/>
        <end position="245"/>
    </location>
</feature>
<name>A0ABR4FNE6_9EURO</name>
<keyword evidence="4 7" id="KW-1133">Transmembrane helix</keyword>
<feature type="transmembrane region" description="Helical" evidence="7">
    <location>
        <begin position="52"/>
        <end position="70"/>
    </location>
</feature>
<proteinExistence type="predicted"/>
<feature type="transmembrane region" description="Helical" evidence="7">
    <location>
        <begin position="292"/>
        <end position="313"/>
    </location>
</feature>
<keyword evidence="10" id="KW-1185">Reference proteome</keyword>
<dbReference type="EMBL" id="JBFTWV010000175">
    <property type="protein sequence ID" value="KAL2784572.1"/>
    <property type="molecule type" value="Genomic_DNA"/>
</dbReference>
<organism evidence="9 10">
    <name type="scientific">Aspergillus keveii</name>
    <dbReference type="NCBI Taxonomy" id="714993"/>
    <lineage>
        <taxon>Eukaryota</taxon>
        <taxon>Fungi</taxon>
        <taxon>Dikarya</taxon>
        <taxon>Ascomycota</taxon>
        <taxon>Pezizomycotina</taxon>
        <taxon>Eurotiomycetes</taxon>
        <taxon>Eurotiomycetidae</taxon>
        <taxon>Eurotiales</taxon>
        <taxon>Aspergillaceae</taxon>
        <taxon>Aspergillus</taxon>
        <taxon>Aspergillus subgen. Nidulantes</taxon>
    </lineage>
</organism>
<evidence type="ECO:0000256" key="3">
    <source>
        <dbReference type="ARBA" id="ARBA00022692"/>
    </source>
</evidence>
<evidence type="ECO:0000256" key="7">
    <source>
        <dbReference type="SAM" id="Phobius"/>
    </source>
</evidence>
<dbReference type="SUPFAM" id="SSF103473">
    <property type="entry name" value="MFS general substrate transporter"/>
    <property type="match status" value="1"/>
</dbReference>
<feature type="transmembrane region" description="Helical" evidence="7">
    <location>
        <begin position="182"/>
        <end position="203"/>
    </location>
</feature>
<feature type="region of interest" description="Disordered" evidence="6">
    <location>
        <begin position="481"/>
        <end position="508"/>
    </location>
</feature>
<dbReference type="PROSITE" id="PS50850">
    <property type="entry name" value="MFS"/>
    <property type="match status" value="1"/>
</dbReference>
<dbReference type="Pfam" id="PF07690">
    <property type="entry name" value="MFS_1"/>
    <property type="match status" value="1"/>
</dbReference>
<dbReference type="Proteomes" id="UP001610563">
    <property type="component" value="Unassembled WGS sequence"/>
</dbReference>
<feature type="transmembrane region" description="Helical" evidence="7">
    <location>
        <begin position="423"/>
        <end position="446"/>
    </location>
</feature>
<keyword evidence="5 7" id="KW-0472">Membrane</keyword>
<feature type="transmembrane region" description="Helical" evidence="7">
    <location>
        <begin position="362"/>
        <end position="381"/>
    </location>
</feature>
<comment type="subcellular location">
    <subcellularLocation>
        <location evidence="1">Membrane</location>
        <topology evidence="1">Multi-pass membrane protein</topology>
    </subcellularLocation>
</comment>
<feature type="transmembrane region" description="Helical" evidence="7">
    <location>
        <begin position="126"/>
        <end position="146"/>
    </location>
</feature>
<dbReference type="PANTHER" id="PTHR43791">
    <property type="entry name" value="PERMEASE-RELATED"/>
    <property type="match status" value="1"/>
</dbReference>
<dbReference type="InterPro" id="IPR011701">
    <property type="entry name" value="MFS"/>
</dbReference>
<dbReference type="PANTHER" id="PTHR43791:SF64">
    <property type="entry name" value="MAJOR FACILITATOR SUPERFAMILY (MFS) PROFILE DOMAIN-CONTAINING PROTEIN"/>
    <property type="match status" value="1"/>
</dbReference>